<protein>
    <submittedName>
        <fullName evidence="2">Na+/alanine symporter</fullName>
    </submittedName>
</protein>
<keyword evidence="1" id="KW-0472">Membrane</keyword>
<feature type="transmembrane region" description="Helical" evidence="1">
    <location>
        <begin position="6"/>
        <end position="25"/>
    </location>
</feature>
<evidence type="ECO:0000256" key="1">
    <source>
        <dbReference type="SAM" id="Phobius"/>
    </source>
</evidence>
<dbReference type="InterPro" id="IPR019662">
    <property type="entry name" value="DUF2516"/>
</dbReference>
<gene>
    <name evidence="2" type="ORF">HNR67_000651</name>
</gene>
<proteinExistence type="predicted"/>
<keyword evidence="3" id="KW-1185">Reference proteome</keyword>
<name>A0A7W7C4S0_9PSEU</name>
<evidence type="ECO:0000313" key="3">
    <source>
        <dbReference type="Proteomes" id="UP000533598"/>
    </source>
</evidence>
<reference evidence="2 3" key="1">
    <citation type="submission" date="2020-08" db="EMBL/GenBank/DDBJ databases">
        <title>Sequencing the genomes of 1000 actinobacteria strains.</title>
        <authorList>
            <person name="Klenk H.-P."/>
        </authorList>
    </citation>
    <scope>NUCLEOTIDE SEQUENCE [LARGE SCALE GENOMIC DNA]</scope>
    <source>
        <strain evidence="2 3">DSM 44230</strain>
    </source>
</reference>
<sequence>MLAPAMWIMTIIHFAAIPVGLFAFVHAVMQRADAFTAAEKLSKPAWLGITGGGTAALALFAFGGPGSLFWMAGMVAVLVYLVDVRPRVSDAQRGPRW</sequence>
<dbReference type="Proteomes" id="UP000533598">
    <property type="component" value="Unassembled WGS sequence"/>
</dbReference>
<keyword evidence="1" id="KW-1133">Transmembrane helix</keyword>
<feature type="transmembrane region" description="Helical" evidence="1">
    <location>
        <begin position="68"/>
        <end position="84"/>
    </location>
</feature>
<organism evidence="2 3">
    <name type="scientific">Crossiella cryophila</name>
    <dbReference type="NCBI Taxonomy" id="43355"/>
    <lineage>
        <taxon>Bacteria</taxon>
        <taxon>Bacillati</taxon>
        <taxon>Actinomycetota</taxon>
        <taxon>Actinomycetes</taxon>
        <taxon>Pseudonocardiales</taxon>
        <taxon>Pseudonocardiaceae</taxon>
        <taxon>Crossiella</taxon>
    </lineage>
</organism>
<evidence type="ECO:0000313" key="2">
    <source>
        <dbReference type="EMBL" id="MBB4674533.1"/>
    </source>
</evidence>
<keyword evidence="1" id="KW-0812">Transmembrane</keyword>
<dbReference type="Pfam" id="PF10724">
    <property type="entry name" value="DUF2516"/>
    <property type="match status" value="1"/>
</dbReference>
<dbReference type="EMBL" id="JACHMH010000001">
    <property type="protein sequence ID" value="MBB4674533.1"/>
    <property type="molecule type" value="Genomic_DNA"/>
</dbReference>
<dbReference type="AlphaFoldDB" id="A0A7W7C4S0"/>
<comment type="caution">
    <text evidence="2">The sequence shown here is derived from an EMBL/GenBank/DDBJ whole genome shotgun (WGS) entry which is preliminary data.</text>
</comment>
<accession>A0A7W7C4S0</accession>